<dbReference type="CDD" id="cd06223">
    <property type="entry name" value="PRTases_typeI"/>
    <property type="match status" value="1"/>
</dbReference>
<name>A0A7S3ZBN8_9EUKA</name>
<comment type="pathway">
    <text evidence="1 6">Pyrimidine metabolism; UMP biosynthesis via salvage pathway; UMP from uridine: step 1/1.</text>
</comment>
<dbReference type="UniPathway" id="UPA00579">
    <property type="reaction ID" value="UER00640"/>
</dbReference>
<dbReference type="InterPro" id="IPR027417">
    <property type="entry name" value="P-loop_NTPase"/>
</dbReference>
<dbReference type="EMBL" id="HBIV01042806">
    <property type="protein sequence ID" value="CAE0678303.1"/>
    <property type="molecule type" value="Transcribed_RNA"/>
</dbReference>
<dbReference type="InterPro" id="IPR029057">
    <property type="entry name" value="PRTase-like"/>
</dbReference>
<evidence type="ECO:0000256" key="4">
    <source>
        <dbReference type="ARBA" id="ARBA00022741"/>
    </source>
</evidence>
<dbReference type="InterPro" id="IPR006083">
    <property type="entry name" value="PRK/URK"/>
</dbReference>
<dbReference type="FunFam" id="3.40.50.300:FF:000339">
    <property type="entry name" value="Uridine kinase"/>
    <property type="match status" value="1"/>
</dbReference>
<evidence type="ECO:0000256" key="6">
    <source>
        <dbReference type="RuleBase" id="RU003825"/>
    </source>
</evidence>
<evidence type="ECO:0000259" key="8">
    <source>
        <dbReference type="Pfam" id="PF00485"/>
    </source>
</evidence>
<sequence>MSDRFDSDNEGDTPTASPLKGPLGTPTQRSLPTYQRRRRKLWKVARSPWYTSQGRRKEPLVIGVTGGTASGKTTVCRKIIERIGIPWVVMISMDRFYRSLPPEEMKLAKKKEFNWDHPSAFDWALFQKVIADIRTGKSVEVPRYDFATNSREKETDTVYGADIVIIEGILVLHDKPLRELMDIKVFVDTDSDLRLARRIKRDIRERGRTVDEVLDQYVKTVKPSFDDYIFPTKRYADLIVPRGGDNYVAINLLVQHIKAILKKRGISEGHGFRLKMSKLGNVSKDKLIQLLPATVTILPPTAGMRALHTVMRNKDTTPLMFRRHVHRVGRLIMAKALDKAMELKVQGAVEDLSLPPTRRLLDVSPLDSDGFSLGSPVSVQDRAPSPDVDREGSVQQPKVVGVSIVRGGQALEVVLKEFLPEAKIGKIIIAQSRDKAYGPRLYYCSLPRQIHTAPVILMDPVLATSNTCEMAMRILLEHGIPEEQIILAVIIAAPEGLLSFSRNFPKVRIVCSWVDQGLDSRFFVTPGIGFFGARYFNCGDISSSSKMEYGA</sequence>
<dbReference type="UniPathway" id="UPA00574">
    <property type="reaction ID" value="UER00637"/>
</dbReference>
<dbReference type="SUPFAM" id="SSF52540">
    <property type="entry name" value="P-loop containing nucleoside triphosphate hydrolases"/>
    <property type="match status" value="1"/>
</dbReference>
<dbReference type="GO" id="GO:0004849">
    <property type="term" value="F:uridine kinase activity"/>
    <property type="evidence" value="ECO:0007669"/>
    <property type="project" value="UniProtKB-EC"/>
</dbReference>
<dbReference type="Gene3D" id="3.40.50.2020">
    <property type="match status" value="1"/>
</dbReference>
<dbReference type="EC" id="2.7.1.48" evidence="6"/>
<dbReference type="CDD" id="cd02023">
    <property type="entry name" value="UMPK"/>
    <property type="match status" value="1"/>
</dbReference>
<evidence type="ECO:0000256" key="2">
    <source>
        <dbReference type="ARBA" id="ARBA00004784"/>
    </source>
</evidence>
<evidence type="ECO:0000313" key="10">
    <source>
        <dbReference type="EMBL" id="CAE0678303.1"/>
    </source>
</evidence>
<keyword evidence="6" id="KW-0067">ATP-binding</keyword>
<dbReference type="NCBIfam" id="NF004018">
    <property type="entry name" value="PRK05480.1"/>
    <property type="match status" value="1"/>
</dbReference>
<feature type="region of interest" description="Disordered" evidence="7">
    <location>
        <begin position="372"/>
        <end position="392"/>
    </location>
</feature>
<dbReference type="Pfam" id="PF14681">
    <property type="entry name" value="UPRTase"/>
    <property type="match status" value="1"/>
</dbReference>
<comment type="catalytic activity">
    <reaction evidence="6">
        <text>uridine + ATP = UMP + ADP + H(+)</text>
        <dbReference type="Rhea" id="RHEA:16825"/>
        <dbReference type="ChEBI" id="CHEBI:15378"/>
        <dbReference type="ChEBI" id="CHEBI:16704"/>
        <dbReference type="ChEBI" id="CHEBI:30616"/>
        <dbReference type="ChEBI" id="CHEBI:57865"/>
        <dbReference type="ChEBI" id="CHEBI:456216"/>
        <dbReference type="EC" id="2.7.1.48"/>
    </reaction>
</comment>
<reference evidence="10" key="1">
    <citation type="submission" date="2021-01" db="EMBL/GenBank/DDBJ databases">
        <authorList>
            <person name="Corre E."/>
            <person name="Pelletier E."/>
            <person name="Niang G."/>
            <person name="Scheremetjew M."/>
            <person name="Finn R."/>
            <person name="Kale V."/>
            <person name="Holt S."/>
            <person name="Cochrane G."/>
            <person name="Meng A."/>
            <person name="Brown T."/>
            <person name="Cohen L."/>
        </authorList>
    </citation>
    <scope>NUCLEOTIDE SEQUENCE</scope>
    <source>
        <strain evidence="10">CCCM811</strain>
    </source>
</reference>
<gene>
    <name evidence="10" type="ORF">LGLO00237_LOCUS30085</name>
</gene>
<feature type="domain" description="Phosphoribulokinase/uridine kinase" evidence="8">
    <location>
        <begin position="61"/>
        <end position="248"/>
    </location>
</feature>
<comment type="catalytic activity">
    <reaction evidence="6">
        <text>cytidine + ATP = CMP + ADP + H(+)</text>
        <dbReference type="Rhea" id="RHEA:24674"/>
        <dbReference type="ChEBI" id="CHEBI:15378"/>
        <dbReference type="ChEBI" id="CHEBI:17562"/>
        <dbReference type="ChEBI" id="CHEBI:30616"/>
        <dbReference type="ChEBI" id="CHEBI:60377"/>
        <dbReference type="ChEBI" id="CHEBI:456216"/>
        <dbReference type="EC" id="2.7.1.48"/>
    </reaction>
</comment>
<dbReference type="GO" id="GO:0044211">
    <property type="term" value="P:CTP salvage"/>
    <property type="evidence" value="ECO:0007669"/>
    <property type="project" value="UniProtKB-UniPathway"/>
</dbReference>
<dbReference type="Pfam" id="PF00485">
    <property type="entry name" value="PRK"/>
    <property type="match status" value="1"/>
</dbReference>
<keyword evidence="4 6" id="KW-0547">Nucleotide-binding</keyword>
<dbReference type="NCBIfam" id="TIGR00235">
    <property type="entry name" value="udk"/>
    <property type="match status" value="1"/>
</dbReference>
<dbReference type="PANTHER" id="PTHR10285">
    <property type="entry name" value="URIDINE KINASE"/>
    <property type="match status" value="1"/>
</dbReference>
<evidence type="ECO:0000256" key="3">
    <source>
        <dbReference type="ARBA" id="ARBA00022679"/>
    </source>
</evidence>
<dbReference type="PRINTS" id="PR00988">
    <property type="entry name" value="URIDINKINASE"/>
</dbReference>
<evidence type="ECO:0000256" key="5">
    <source>
        <dbReference type="ARBA" id="ARBA00022777"/>
    </source>
</evidence>
<keyword evidence="5 6" id="KW-0418">Kinase</keyword>
<dbReference type="InterPro" id="IPR000764">
    <property type="entry name" value="Uridine_kinase-like"/>
</dbReference>
<dbReference type="SUPFAM" id="SSF53271">
    <property type="entry name" value="PRTase-like"/>
    <property type="match status" value="1"/>
</dbReference>
<feature type="region of interest" description="Disordered" evidence="7">
    <location>
        <begin position="1"/>
        <end position="32"/>
    </location>
</feature>
<dbReference type="GO" id="GO:0044206">
    <property type="term" value="P:UMP salvage"/>
    <property type="evidence" value="ECO:0007669"/>
    <property type="project" value="UniProtKB-UniPathway"/>
</dbReference>
<comment type="similarity">
    <text evidence="6">Belongs to the uridine kinase family.</text>
</comment>
<protein>
    <recommendedName>
        <fullName evidence="6">Uridine kinase</fullName>
        <ecNumber evidence="6">2.7.1.48</ecNumber>
    </recommendedName>
</protein>
<evidence type="ECO:0000256" key="7">
    <source>
        <dbReference type="SAM" id="MobiDB-lite"/>
    </source>
</evidence>
<organism evidence="10">
    <name type="scientific">Lotharella globosa</name>
    <dbReference type="NCBI Taxonomy" id="91324"/>
    <lineage>
        <taxon>Eukaryota</taxon>
        <taxon>Sar</taxon>
        <taxon>Rhizaria</taxon>
        <taxon>Cercozoa</taxon>
        <taxon>Chlorarachniophyceae</taxon>
        <taxon>Lotharella</taxon>
    </lineage>
</organism>
<dbReference type="InterPro" id="IPR000836">
    <property type="entry name" value="PRTase_dom"/>
</dbReference>
<keyword evidence="3 6" id="KW-0808">Transferase</keyword>
<evidence type="ECO:0000259" key="9">
    <source>
        <dbReference type="Pfam" id="PF14681"/>
    </source>
</evidence>
<evidence type="ECO:0000256" key="1">
    <source>
        <dbReference type="ARBA" id="ARBA00004690"/>
    </source>
</evidence>
<comment type="pathway">
    <text evidence="2 6">Pyrimidine metabolism; CTP biosynthesis via salvage pathway; CTP from cytidine: step 1/3.</text>
</comment>
<dbReference type="Gene3D" id="3.40.50.300">
    <property type="entry name" value="P-loop containing nucleotide triphosphate hydrolases"/>
    <property type="match status" value="1"/>
</dbReference>
<feature type="domain" description="Phosphoribosyltransferase" evidence="9">
    <location>
        <begin position="391"/>
        <end position="537"/>
    </location>
</feature>
<accession>A0A7S3ZBN8</accession>
<dbReference type="GO" id="GO:0005524">
    <property type="term" value="F:ATP binding"/>
    <property type="evidence" value="ECO:0007669"/>
    <property type="project" value="UniProtKB-KW"/>
</dbReference>
<proteinExistence type="inferred from homology"/>
<dbReference type="AlphaFoldDB" id="A0A7S3ZBN8"/>